<gene>
    <name evidence="7" type="ORF">N825_16105</name>
</gene>
<dbReference type="PANTHER" id="PTHR30055">
    <property type="entry name" value="HTH-TYPE TRANSCRIPTIONAL REGULATOR RUTR"/>
    <property type="match status" value="1"/>
</dbReference>
<dbReference type="Gene3D" id="1.10.10.60">
    <property type="entry name" value="Homeodomain-like"/>
    <property type="match status" value="1"/>
</dbReference>
<dbReference type="GO" id="GO:0003700">
    <property type="term" value="F:DNA-binding transcription factor activity"/>
    <property type="evidence" value="ECO:0007669"/>
    <property type="project" value="TreeGrafter"/>
</dbReference>
<dbReference type="EMBL" id="AVFL01000022">
    <property type="protein sequence ID" value="EWY37925.1"/>
    <property type="molecule type" value="Genomic_DNA"/>
</dbReference>
<evidence type="ECO:0000256" key="2">
    <source>
        <dbReference type="ARBA" id="ARBA00023125"/>
    </source>
</evidence>
<dbReference type="OrthoDB" id="7185252at2"/>
<evidence type="ECO:0000313" key="8">
    <source>
        <dbReference type="Proteomes" id="UP000019486"/>
    </source>
</evidence>
<dbReference type="PATRIC" id="fig|1385369.3.peg.5075"/>
<keyword evidence="8" id="KW-1185">Reference proteome</keyword>
<comment type="caution">
    <text evidence="7">The sequence shown here is derived from an EMBL/GenBank/DDBJ whole genome shotgun (WGS) entry which is preliminary data.</text>
</comment>
<name>W9GVJ3_9PROT</name>
<evidence type="ECO:0000313" key="7">
    <source>
        <dbReference type="EMBL" id="EWY37925.1"/>
    </source>
</evidence>
<dbReference type="SUPFAM" id="SSF46689">
    <property type="entry name" value="Homeodomain-like"/>
    <property type="match status" value="1"/>
</dbReference>
<dbReference type="STRING" id="1385369.N825_16105"/>
<keyword evidence="3" id="KW-0804">Transcription</keyword>
<dbReference type="PANTHER" id="PTHR30055:SF238">
    <property type="entry name" value="MYCOFACTOCIN BIOSYNTHESIS TRANSCRIPTIONAL REGULATOR MFTR-RELATED"/>
    <property type="match status" value="1"/>
</dbReference>
<reference evidence="7 8" key="1">
    <citation type="submission" date="2013-08" db="EMBL/GenBank/DDBJ databases">
        <title>The genome sequence of Skermanella stibiiresistens.</title>
        <authorList>
            <person name="Zhu W."/>
            <person name="Wang G."/>
        </authorList>
    </citation>
    <scope>NUCLEOTIDE SEQUENCE [LARGE SCALE GENOMIC DNA]</scope>
    <source>
        <strain evidence="7 8">SB22</strain>
    </source>
</reference>
<evidence type="ECO:0000256" key="1">
    <source>
        <dbReference type="ARBA" id="ARBA00023015"/>
    </source>
</evidence>
<evidence type="ECO:0000259" key="6">
    <source>
        <dbReference type="PROSITE" id="PS50977"/>
    </source>
</evidence>
<keyword evidence="1" id="KW-0805">Transcription regulation</keyword>
<dbReference type="Gene3D" id="1.10.357.10">
    <property type="entry name" value="Tetracycline Repressor, domain 2"/>
    <property type="match status" value="1"/>
</dbReference>
<dbReference type="Pfam" id="PF17754">
    <property type="entry name" value="TetR_C_14"/>
    <property type="match status" value="1"/>
</dbReference>
<dbReference type="Pfam" id="PF00440">
    <property type="entry name" value="TetR_N"/>
    <property type="match status" value="1"/>
</dbReference>
<feature type="domain" description="HTH tetR-type" evidence="6">
    <location>
        <begin position="28"/>
        <end position="88"/>
    </location>
</feature>
<feature type="DNA-binding region" description="H-T-H motif" evidence="4">
    <location>
        <begin position="51"/>
        <end position="70"/>
    </location>
</feature>
<keyword evidence="2 4" id="KW-0238">DNA-binding</keyword>
<dbReference type="PRINTS" id="PR00455">
    <property type="entry name" value="HTHTETR"/>
</dbReference>
<dbReference type="InterPro" id="IPR001647">
    <property type="entry name" value="HTH_TetR"/>
</dbReference>
<protein>
    <recommendedName>
        <fullName evidence="6">HTH tetR-type domain-containing protein</fullName>
    </recommendedName>
</protein>
<dbReference type="AlphaFoldDB" id="W9GVJ3"/>
<evidence type="ECO:0000256" key="5">
    <source>
        <dbReference type="SAM" id="MobiDB-lite"/>
    </source>
</evidence>
<dbReference type="InterPro" id="IPR009057">
    <property type="entry name" value="Homeodomain-like_sf"/>
</dbReference>
<organism evidence="7 8">
    <name type="scientific">Skermanella stibiiresistens SB22</name>
    <dbReference type="NCBI Taxonomy" id="1385369"/>
    <lineage>
        <taxon>Bacteria</taxon>
        <taxon>Pseudomonadati</taxon>
        <taxon>Pseudomonadota</taxon>
        <taxon>Alphaproteobacteria</taxon>
        <taxon>Rhodospirillales</taxon>
        <taxon>Azospirillaceae</taxon>
        <taxon>Skermanella</taxon>
    </lineage>
</organism>
<dbReference type="PROSITE" id="PS50977">
    <property type="entry name" value="HTH_TETR_2"/>
    <property type="match status" value="1"/>
</dbReference>
<proteinExistence type="predicted"/>
<evidence type="ECO:0000256" key="4">
    <source>
        <dbReference type="PROSITE-ProRule" id="PRU00335"/>
    </source>
</evidence>
<sequence length="208" mass="23158">MSANGKPDAPPEGPQGAPREGLRERKRRETLRRITDAGIRLFIEKGHDATTLDDIAAAAGISRRTFFYYFKSKDDILLSLQSGLGDMIVAALRETPPDTRPLDAIRAAIVKVCATIPADDMIVIDRLMRSSPTVQARKQASYVQHEQALFEALRERWPDPQRETRLRLLAMLAVGAMRLASDTLSREGGKRPIIDLLHEAFDALEAEI</sequence>
<dbReference type="InterPro" id="IPR041347">
    <property type="entry name" value="MftR_C"/>
</dbReference>
<feature type="region of interest" description="Disordered" evidence="5">
    <location>
        <begin position="1"/>
        <end position="29"/>
    </location>
</feature>
<evidence type="ECO:0000256" key="3">
    <source>
        <dbReference type="ARBA" id="ARBA00023163"/>
    </source>
</evidence>
<dbReference type="GO" id="GO:0000976">
    <property type="term" value="F:transcription cis-regulatory region binding"/>
    <property type="evidence" value="ECO:0007669"/>
    <property type="project" value="TreeGrafter"/>
</dbReference>
<dbReference type="RefSeq" id="WP_051512994.1">
    <property type="nucleotide sequence ID" value="NZ_AVFL01000022.1"/>
</dbReference>
<dbReference type="Proteomes" id="UP000019486">
    <property type="component" value="Unassembled WGS sequence"/>
</dbReference>
<accession>W9GVJ3</accession>
<dbReference type="InterPro" id="IPR050109">
    <property type="entry name" value="HTH-type_TetR-like_transc_reg"/>
</dbReference>